<reference evidence="7 8" key="1">
    <citation type="submission" date="2020-06" db="EMBL/GenBank/DDBJ databases">
        <authorList>
            <consortium name="Wellcome Sanger Institute Data Sharing"/>
        </authorList>
    </citation>
    <scope>NUCLEOTIDE SEQUENCE [LARGE SCALE GENOMIC DNA]</scope>
</reference>
<dbReference type="SUPFAM" id="SSF46934">
    <property type="entry name" value="UBA-like"/>
    <property type="match status" value="1"/>
</dbReference>
<evidence type="ECO:0000256" key="1">
    <source>
        <dbReference type="ARBA" id="ARBA00004141"/>
    </source>
</evidence>
<evidence type="ECO:0000256" key="5">
    <source>
        <dbReference type="SAM" id="Phobius"/>
    </source>
</evidence>
<reference evidence="7" key="2">
    <citation type="submission" date="2025-08" db="UniProtKB">
        <authorList>
            <consortium name="Ensembl"/>
        </authorList>
    </citation>
    <scope>IDENTIFICATION</scope>
</reference>
<accession>A0AAY4CCM5</accession>
<keyword evidence="8" id="KW-1185">Reference proteome</keyword>
<proteinExistence type="predicted"/>
<sequence>MPLRCLSSGWHGWSSPGFYVGTTSLTLLNLMVWICGIHCSLTLGPGGEFPSVGELTFYAVSHEDVTSLLCDTSLLLWLGPCQERRWGSAAFLALATLSTLLLPPFYTAALFATDDETSRISGFSATQLALLTAQCQQATRRRVLRCVPVRLLPWLLLVAHFFLLPGTPGMLHFCAICLGYNYTPSLIGFIQQYEKSGFCKRIPAWAYSPSSASLELPMHNITQRAAPYLGPAERSADPPNLLHSEDPSALLAWQSSVPVLEEHMLRAGILASLEDAPEEAGKKVEVPKSSVSSLRLQQLEKMGFPTEKAVVALAAAGQLDGAISLLIEDCVGEEAVVTSKGKKPPSALSM</sequence>
<organism evidence="7 8">
    <name type="scientific">Denticeps clupeoides</name>
    <name type="common">denticle herring</name>
    <dbReference type="NCBI Taxonomy" id="299321"/>
    <lineage>
        <taxon>Eukaryota</taxon>
        <taxon>Metazoa</taxon>
        <taxon>Chordata</taxon>
        <taxon>Craniata</taxon>
        <taxon>Vertebrata</taxon>
        <taxon>Euteleostomi</taxon>
        <taxon>Actinopterygii</taxon>
        <taxon>Neopterygii</taxon>
        <taxon>Teleostei</taxon>
        <taxon>Clupei</taxon>
        <taxon>Clupeiformes</taxon>
        <taxon>Denticipitoidei</taxon>
        <taxon>Denticipitidae</taxon>
        <taxon>Denticeps</taxon>
    </lineage>
</organism>
<dbReference type="InterPro" id="IPR022764">
    <property type="entry name" value="Peptidase_S54_rhomboid_dom"/>
</dbReference>
<reference evidence="7" key="3">
    <citation type="submission" date="2025-09" db="UniProtKB">
        <authorList>
            <consortium name="Ensembl"/>
        </authorList>
    </citation>
    <scope>IDENTIFICATION</scope>
</reference>
<dbReference type="PANTHER" id="PTHR43066">
    <property type="entry name" value="RHOMBOID-RELATED PROTEIN"/>
    <property type="match status" value="1"/>
</dbReference>
<dbReference type="RefSeq" id="XP_028851095.1">
    <property type="nucleotide sequence ID" value="XM_028995262.1"/>
</dbReference>
<dbReference type="InterPro" id="IPR009060">
    <property type="entry name" value="UBA-like_sf"/>
</dbReference>
<dbReference type="Ensembl" id="ENSDCDT00010038214.1">
    <property type="protein sequence ID" value="ENSDCDP00010030828.1"/>
    <property type="gene ID" value="ENSDCDG00010019723.1"/>
</dbReference>
<dbReference type="GeneTree" id="ENSGT00940000168755"/>
<keyword evidence="4 5" id="KW-0472">Membrane</keyword>
<evidence type="ECO:0000313" key="7">
    <source>
        <dbReference type="Ensembl" id="ENSDCDP00010030828.1"/>
    </source>
</evidence>
<feature type="transmembrane region" description="Helical" evidence="5">
    <location>
        <begin position="90"/>
        <end position="112"/>
    </location>
</feature>
<dbReference type="InterPro" id="IPR035952">
    <property type="entry name" value="Rhomboid-like_sf"/>
</dbReference>
<keyword evidence="3 5" id="KW-1133">Transmembrane helix</keyword>
<dbReference type="GO" id="GO:0016020">
    <property type="term" value="C:membrane"/>
    <property type="evidence" value="ECO:0007669"/>
    <property type="project" value="UniProtKB-SubCell"/>
</dbReference>
<comment type="subcellular location">
    <subcellularLocation>
        <location evidence="1">Membrane</location>
        <topology evidence="1">Multi-pass membrane protein</topology>
    </subcellularLocation>
</comment>
<dbReference type="RefSeq" id="XP_028851093.1">
    <property type="nucleotide sequence ID" value="XM_028995260.1"/>
</dbReference>
<evidence type="ECO:0000256" key="4">
    <source>
        <dbReference type="ARBA" id="ARBA00023136"/>
    </source>
</evidence>
<dbReference type="PANTHER" id="PTHR43066:SF16">
    <property type="entry name" value="RHOMBOID DOMAIN-CONTAINING PROTEIN 3"/>
    <property type="match status" value="1"/>
</dbReference>
<feature type="transmembrane region" description="Helical" evidence="5">
    <location>
        <begin position="18"/>
        <end position="43"/>
    </location>
</feature>
<gene>
    <name evidence="7" type="primary">RHBDD3</name>
</gene>
<dbReference type="RefSeq" id="XP_028851092.1">
    <property type="nucleotide sequence ID" value="XM_028995259.1"/>
</dbReference>
<dbReference type="GO" id="GO:0004252">
    <property type="term" value="F:serine-type endopeptidase activity"/>
    <property type="evidence" value="ECO:0007669"/>
    <property type="project" value="InterPro"/>
</dbReference>
<dbReference type="RefSeq" id="XP_028851096.1">
    <property type="nucleotide sequence ID" value="XM_028995263.1"/>
</dbReference>
<keyword evidence="2 5" id="KW-0812">Transmembrane</keyword>
<name>A0AAY4CCM5_9TELE</name>
<evidence type="ECO:0000256" key="2">
    <source>
        <dbReference type="ARBA" id="ARBA00022692"/>
    </source>
</evidence>
<dbReference type="AlphaFoldDB" id="A0AAY4CCM5"/>
<evidence type="ECO:0000313" key="8">
    <source>
        <dbReference type="Proteomes" id="UP000694580"/>
    </source>
</evidence>
<dbReference type="Pfam" id="PF01694">
    <property type="entry name" value="Rhomboid"/>
    <property type="match status" value="1"/>
</dbReference>
<dbReference type="RefSeq" id="XP_028851091.1">
    <property type="nucleotide sequence ID" value="XM_028995258.1"/>
</dbReference>
<evidence type="ECO:0000256" key="3">
    <source>
        <dbReference type="ARBA" id="ARBA00022989"/>
    </source>
</evidence>
<dbReference type="RefSeq" id="XP_028851094.1">
    <property type="nucleotide sequence ID" value="XM_028995261.1"/>
</dbReference>
<feature type="transmembrane region" description="Helical" evidence="5">
    <location>
        <begin position="170"/>
        <end position="190"/>
    </location>
</feature>
<dbReference type="GeneID" id="114799069"/>
<evidence type="ECO:0000259" key="6">
    <source>
        <dbReference type="Pfam" id="PF01694"/>
    </source>
</evidence>
<dbReference type="SUPFAM" id="SSF144091">
    <property type="entry name" value="Rhomboid-like"/>
    <property type="match status" value="1"/>
</dbReference>
<dbReference type="Gene3D" id="1.10.8.10">
    <property type="entry name" value="DNA helicase RuvA subunit, C-terminal domain"/>
    <property type="match status" value="1"/>
</dbReference>
<dbReference type="Proteomes" id="UP000694580">
    <property type="component" value="Chromosome 11"/>
</dbReference>
<protein>
    <recommendedName>
        <fullName evidence="6">Peptidase S54 rhomboid domain-containing protein</fullName>
    </recommendedName>
</protein>
<feature type="domain" description="Peptidase S54 rhomboid" evidence="6">
    <location>
        <begin position="54"/>
        <end position="183"/>
    </location>
</feature>
<dbReference type="Gene3D" id="1.20.1540.10">
    <property type="entry name" value="Rhomboid-like"/>
    <property type="match status" value="1"/>
</dbReference>